<dbReference type="GO" id="GO:0030170">
    <property type="term" value="F:pyridoxal phosphate binding"/>
    <property type="evidence" value="ECO:0007669"/>
    <property type="project" value="InterPro"/>
</dbReference>
<protein>
    <recommendedName>
        <fullName evidence="1">MOSC domain-containing protein</fullName>
    </recommendedName>
</protein>
<feature type="domain" description="MOSC" evidence="1">
    <location>
        <begin position="36"/>
        <end position="170"/>
    </location>
</feature>
<dbReference type="PANTHER" id="PTHR30212">
    <property type="entry name" value="PROTEIN YIIM"/>
    <property type="match status" value="1"/>
</dbReference>
<dbReference type="Pfam" id="PF03473">
    <property type="entry name" value="MOSC"/>
    <property type="match status" value="1"/>
</dbReference>
<keyword evidence="3" id="KW-1185">Reference proteome</keyword>
<dbReference type="GO" id="GO:0030151">
    <property type="term" value="F:molybdenum ion binding"/>
    <property type="evidence" value="ECO:0007669"/>
    <property type="project" value="InterPro"/>
</dbReference>
<organism evidence="2 3">
    <name type="scientific">Corynebacterium aurimucosum (strain ATCC 700975 / DSM 44827 / CIP 107346 / CN-1)</name>
    <name type="common">Corynebacterium nigricans</name>
    <dbReference type="NCBI Taxonomy" id="548476"/>
    <lineage>
        <taxon>Bacteria</taxon>
        <taxon>Bacillati</taxon>
        <taxon>Actinomycetota</taxon>
        <taxon>Actinomycetes</taxon>
        <taxon>Mycobacteriales</taxon>
        <taxon>Corynebacteriaceae</taxon>
        <taxon>Corynebacterium</taxon>
    </lineage>
</organism>
<dbReference type="Proteomes" id="UP000002077">
    <property type="component" value="Chromosome"/>
</dbReference>
<proteinExistence type="predicted"/>
<dbReference type="HOGENOM" id="CLU_082566_0_1_11"/>
<name>C3PKV3_CORA7</name>
<evidence type="ECO:0000259" key="1">
    <source>
        <dbReference type="PROSITE" id="PS51340"/>
    </source>
</evidence>
<evidence type="ECO:0000313" key="3">
    <source>
        <dbReference type="Proteomes" id="UP000002077"/>
    </source>
</evidence>
<dbReference type="Gene3D" id="2.40.33.20">
    <property type="entry name" value="PK beta-barrel domain-like"/>
    <property type="match status" value="1"/>
</dbReference>
<evidence type="ECO:0000313" key="2">
    <source>
        <dbReference type="EMBL" id="ACP34069.1"/>
    </source>
</evidence>
<dbReference type="EMBL" id="CP001601">
    <property type="protein sequence ID" value="ACP34069.1"/>
    <property type="molecule type" value="Genomic_DNA"/>
</dbReference>
<sequence length="218" mass="24103">MSMKVISTNVAVRRPEPHGRHEYTGIDKQPRPFLDLEIPGPNYGDGSGVVGDSIGDHAHHGGAEKAVYAVAREELDYWEGTLNRVLRDGYFGENLTTEGISWPNMLINQRIQVGECVLEVSIPRTPCATFSGWMDEPGWLKSFTERGDCGSYLRIIEPGRITPGNEITLIGRPDHDITMGMAFAAKMGDKELARRVVDAGCLAPVHHDQLVKRLQPRG</sequence>
<reference evidence="2 3" key="1">
    <citation type="journal article" date="2010" name="BMC Genomics">
        <title>Complete genome sequence and lifestyle of black-pigmented Corynebacterium aurimucosum ATCC 700975 (formerly C. nigricans CN-1) isolated from a vaginal swab of a woman with spontaneous abortion.</title>
        <authorList>
            <person name="Trost E."/>
            <person name="Gotker S."/>
            <person name="Schneider J."/>
            <person name="Schneiker-Bekel S."/>
            <person name="Szczepanowski R."/>
            <person name="Tilker A."/>
            <person name="Viehoever P."/>
            <person name="Arnold W."/>
            <person name="Bekel T."/>
            <person name="Blom J."/>
            <person name="Gartemann K.H."/>
            <person name="Linke B."/>
            <person name="Goesmann A."/>
            <person name="Puhler A."/>
            <person name="Shukla S.K."/>
            <person name="Tauch A."/>
        </authorList>
    </citation>
    <scope>NUCLEOTIDE SEQUENCE [LARGE SCALE GENOMIC DNA]</scope>
    <source>
        <strain evidence="3">ATCC 700975 / DSM 44827 / CIP 107346 / CN-1</strain>
    </source>
</reference>
<dbReference type="InterPro" id="IPR052353">
    <property type="entry name" value="Benzoxazolinone_Detox_Enz"/>
</dbReference>
<dbReference type="STRING" id="548476.cauri_2478"/>
<dbReference type="KEGG" id="car:cauri_2478"/>
<accession>C3PKV3</accession>
<dbReference type="InterPro" id="IPR011037">
    <property type="entry name" value="Pyrv_Knase-like_insert_dom_sf"/>
</dbReference>
<dbReference type="PROSITE" id="PS51340">
    <property type="entry name" value="MOSC"/>
    <property type="match status" value="1"/>
</dbReference>
<dbReference type="AlphaFoldDB" id="C3PKV3"/>
<dbReference type="InterPro" id="IPR005302">
    <property type="entry name" value="MoCF_Sase_C"/>
</dbReference>
<dbReference type="eggNOG" id="COG2258">
    <property type="taxonomic scope" value="Bacteria"/>
</dbReference>
<dbReference type="GO" id="GO:0003824">
    <property type="term" value="F:catalytic activity"/>
    <property type="evidence" value="ECO:0007669"/>
    <property type="project" value="InterPro"/>
</dbReference>
<gene>
    <name evidence="2" type="ordered locus">cauri_2478</name>
</gene>
<dbReference type="PANTHER" id="PTHR30212:SF2">
    <property type="entry name" value="PROTEIN YIIM"/>
    <property type="match status" value="1"/>
</dbReference>
<dbReference type="SUPFAM" id="SSF50800">
    <property type="entry name" value="PK beta-barrel domain-like"/>
    <property type="match status" value="1"/>
</dbReference>